<feature type="compositionally biased region" description="Polar residues" evidence="1">
    <location>
        <begin position="69"/>
        <end position="80"/>
    </location>
</feature>
<evidence type="ECO:0000256" key="1">
    <source>
        <dbReference type="SAM" id="MobiDB-lite"/>
    </source>
</evidence>
<protein>
    <submittedName>
        <fullName evidence="3">Uncharacterized protein</fullName>
    </submittedName>
</protein>
<accession>A0A8H5ATA1</accession>
<dbReference type="EMBL" id="JAACJK010000229">
    <property type="protein sequence ID" value="KAF5310473.1"/>
    <property type="molecule type" value="Genomic_DNA"/>
</dbReference>
<feature type="compositionally biased region" description="Basic and acidic residues" evidence="1">
    <location>
        <begin position="181"/>
        <end position="190"/>
    </location>
</feature>
<proteinExistence type="predicted"/>
<keyword evidence="2" id="KW-0732">Signal</keyword>
<organism evidence="3 4">
    <name type="scientific">Ephemerocybe angulata</name>
    <dbReference type="NCBI Taxonomy" id="980116"/>
    <lineage>
        <taxon>Eukaryota</taxon>
        <taxon>Fungi</taxon>
        <taxon>Dikarya</taxon>
        <taxon>Basidiomycota</taxon>
        <taxon>Agaricomycotina</taxon>
        <taxon>Agaricomycetes</taxon>
        <taxon>Agaricomycetidae</taxon>
        <taxon>Agaricales</taxon>
        <taxon>Agaricineae</taxon>
        <taxon>Psathyrellaceae</taxon>
        <taxon>Ephemerocybe</taxon>
    </lineage>
</organism>
<keyword evidence="4" id="KW-1185">Reference proteome</keyword>
<evidence type="ECO:0000313" key="3">
    <source>
        <dbReference type="EMBL" id="KAF5310473.1"/>
    </source>
</evidence>
<sequence length="283" mass="30703">MRPGVVTTTVAVALTFAISTHYTTVPSPAKRNLEMSDSESLAVDRLSSTIRDPRVATSRNIGPGPELRSSGQSDSVQGTEAKSPCKRRNTRSAHLQPPPNRALGWLTLNGSTVCTQDNPVSGYITKLNGAMDTSNISEELQSSLRGANPTSRPTPRPATTCARARIDKQQQQKKGSGEQGVDIKDADVLQRDQPSSSAHPERLLVELNDQPYSDASPPTRASGNAHDRDIGHPLQLSQAAIEDILSEISVQHMYQRQLVMPTMSTLKSSWYRWAFGSRAAAGY</sequence>
<dbReference type="OrthoDB" id="3089121at2759"/>
<feature type="region of interest" description="Disordered" evidence="1">
    <location>
        <begin position="138"/>
        <end position="230"/>
    </location>
</feature>
<feature type="signal peptide" evidence="2">
    <location>
        <begin position="1"/>
        <end position="19"/>
    </location>
</feature>
<evidence type="ECO:0000256" key="2">
    <source>
        <dbReference type="SAM" id="SignalP"/>
    </source>
</evidence>
<dbReference type="AlphaFoldDB" id="A0A8H5ATA1"/>
<dbReference type="Proteomes" id="UP000541558">
    <property type="component" value="Unassembled WGS sequence"/>
</dbReference>
<gene>
    <name evidence="3" type="ORF">D9611_012276</name>
</gene>
<comment type="caution">
    <text evidence="3">The sequence shown here is derived from an EMBL/GenBank/DDBJ whole genome shotgun (WGS) entry which is preliminary data.</text>
</comment>
<name>A0A8H5ATA1_9AGAR</name>
<reference evidence="3 4" key="1">
    <citation type="journal article" date="2020" name="ISME J.">
        <title>Uncovering the hidden diversity of litter-decomposition mechanisms in mushroom-forming fungi.</title>
        <authorList>
            <person name="Floudas D."/>
            <person name="Bentzer J."/>
            <person name="Ahren D."/>
            <person name="Johansson T."/>
            <person name="Persson P."/>
            <person name="Tunlid A."/>
        </authorList>
    </citation>
    <scope>NUCLEOTIDE SEQUENCE [LARGE SCALE GENOMIC DNA]</scope>
    <source>
        <strain evidence="3 4">CBS 175.51</strain>
    </source>
</reference>
<feature type="compositionally biased region" description="Low complexity" evidence="1">
    <location>
        <begin position="147"/>
        <end position="163"/>
    </location>
</feature>
<feature type="chain" id="PRO_5034318494" evidence="2">
    <location>
        <begin position="20"/>
        <end position="283"/>
    </location>
</feature>
<evidence type="ECO:0000313" key="4">
    <source>
        <dbReference type="Proteomes" id="UP000541558"/>
    </source>
</evidence>
<feature type="region of interest" description="Disordered" evidence="1">
    <location>
        <begin position="44"/>
        <end position="103"/>
    </location>
</feature>